<evidence type="ECO:0000313" key="2">
    <source>
        <dbReference type="Proteomes" id="UP000307720"/>
    </source>
</evidence>
<keyword evidence="1" id="KW-0695">RNA-directed DNA polymerase</keyword>
<sequence length="197" mass="23605">MFLIMRQFIDSYECAPSKGLPLGNQTSSWFALYYLDGLDRLIKEKLQVRYYTRYMDDGVLVHQDREYLKYCLSQMKAYIGQERKLEFNQKTQIVPLSQGVDYLGFHFYLTDTGKVIRKLRTSNKKRLKRKLKRYRHAYRNGVMDMEAVSRSLASYRGHLSHGNTYHLQKNIVNHLVLSKQTKEEREEHERKIKEQIR</sequence>
<keyword evidence="1" id="KW-0808">Transferase</keyword>
<accession>A0AC61R034</accession>
<keyword evidence="1" id="KW-0548">Nucleotidyltransferase</keyword>
<proteinExistence type="predicted"/>
<keyword evidence="2" id="KW-1185">Reference proteome</keyword>
<gene>
    <name evidence="1" type="ORF">E5357_09700</name>
</gene>
<protein>
    <submittedName>
        <fullName evidence="1">RNA-directed DNA polymerase</fullName>
    </submittedName>
</protein>
<dbReference type="Proteomes" id="UP000307720">
    <property type="component" value="Unassembled WGS sequence"/>
</dbReference>
<comment type="caution">
    <text evidence="1">The sequence shown here is derived from an EMBL/GenBank/DDBJ whole genome shotgun (WGS) entry which is preliminary data.</text>
</comment>
<evidence type="ECO:0000313" key="1">
    <source>
        <dbReference type="EMBL" id="TGX98226.1"/>
    </source>
</evidence>
<name>A0AC61R034_9FIRM</name>
<dbReference type="EMBL" id="SRZB01000020">
    <property type="protein sequence ID" value="TGX98226.1"/>
    <property type="molecule type" value="Genomic_DNA"/>
</dbReference>
<reference evidence="1" key="1">
    <citation type="submission" date="2019-04" db="EMBL/GenBank/DDBJ databases">
        <title>Microbes associate with the intestines of laboratory mice.</title>
        <authorList>
            <person name="Navarre W."/>
            <person name="Wong E."/>
            <person name="Huang K."/>
            <person name="Tropini C."/>
            <person name="Ng K."/>
            <person name="Yu B."/>
        </authorList>
    </citation>
    <scope>NUCLEOTIDE SEQUENCE</scope>
    <source>
        <strain evidence="1">NM72_1-8</strain>
    </source>
</reference>
<organism evidence="1 2">
    <name type="scientific">Hominisplanchenecus murintestinalis</name>
    <dbReference type="NCBI Taxonomy" id="2941517"/>
    <lineage>
        <taxon>Bacteria</taxon>
        <taxon>Bacillati</taxon>
        <taxon>Bacillota</taxon>
        <taxon>Clostridia</taxon>
        <taxon>Lachnospirales</taxon>
        <taxon>Lachnospiraceae</taxon>
        <taxon>Hominisplanchenecus</taxon>
    </lineage>
</organism>